<keyword evidence="1" id="KW-1133">Transmembrane helix</keyword>
<keyword evidence="1" id="KW-0812">Transmembrane</keyword>
<feature type="transmembrane region" description="Helical" evidence="1">
    <location>
        <begin position="51"/>
        <end position="80"/>
    </location>
</feature>
<organism evidence="2 3">
    <name type="scientific">Rhododendron griersonianum</name>
    <dbReference type="NCBI Taxonomy" id="479676"/>
    <lineage>
        <taxon>Eukaryota</taxon>
        <taxon>Viridiplantae</taxon>
        <taxon>Streptophyta</taxon>
        <taxon>Embryophyta</taxon>
        <taxon>Tracheophyta</taxon>
        <taxon>Spermatophyta</taxon>
        <taxon>Magnoliopsida</taxon>
        <taxon>eudicotyledons</taxon>
        <taxon>Gunneridae</taxon>
        <taxon>Pentapetalae</taxon>
        <taxon>asterids</taxon>
        <taxon>Ericales</taxon>
        <taxon>Ericaceae</taxon>
        <taxon>Ericoideae</taxon>
        <taxon>Rhodoreae</taxon>
        <taxon>Rhododendron</taxon>
    </lineage>
</organism>
<evidence type="ECO:0000313" key="3">
    <source>
        <dbReference type="Proteomes" id="UP000823749"/>
    </source>
</evidence>
<protein>
    <recommendedName>
        <fullName evidence="4">Transmembrane protein</fullName>
    </recommendedName>
</protein>
<evidence type="ECO:0000313" key="2">
    <source>
        <dbReference type="EMBL" id="KAG5530516.1"/>
    </source>
</evidence>
<dbReference type="Proteomes" id="UP000823749">
    <property type="component" value="Chromosome 9"/>
</dbReference>
<name>A0AAV6IP45_9ERIC</name>
<evidence type="ECO:0000256" key="1">
    <source>
        <dbReference type="SAM" id="Phobius"/>
    </source>
</evidence>
<evidence type="ECO:0008006" key="4">
    <source>
        <dbReference type="Google" id="ProtNLM"/>
    </source>
</evidence>
<gene>
    <name evidence="2" type="ORF">RHGRI_025457</name>
</gene>
<proteinExistence type="predicted"/>
<sequence length="119" mass="13001">MNVAHPKPHGGLEGDVRVCCHGFGIIKPVEADERSGWTVVVVPGQLKWSSAVVFLVCSTWVVCICCVAIGVVSTGSAVLFDFAKDCTKHKNFSFLMGRMCKESRDFPLRIVCRPDSPEC</sequence>
<dbReference type="AlphaFoldDB" id="A0AAV6IP45"/>
<comment type="caution">
    <text evidence="2">The sequence shown here is derived from an EMBL/GenBank/DDBJ whole genome shotgun (WGS) entry which is preliminary data.</text>
</comment>
<accession>A0AAV6IP45</accession>
<keyword evidence="3" id="KW-1185">Reference proteome</keyword>
<keyword evidence="1" id="KW-0472">Membrane</keyword>
<dbReference type="EMBL" id="JACTNZ010000009">
    <property type="protein sequence ID" value="KAG5530516.1"/>
    <property type="molecule type" value="Genomic_DNA"/>
</dbReference>
<reference evidence="2" key="1">
    <citation type="submission" date="2020-08" db="EMBL/GenBank/DDBJ databases">
        <title>Plant Genome Project.</title>
        <authorList>
            <person name="Zhang R.-G."/>
        </authorList>
    </citation>
    <scope>NUCLEOTIDE SEQUENCE</scope>
    <source>
        <strain evidence="2">WSP0</strain>
        <tissue evidence="2">Leaf</tissue>
    </source>
</reference>